<dbReference type="InterPro" id="IPR013320">
    <property type="entry name" value="ConA-like_dom_sf"/>
</dbReference>
<dbReference type="InterPro" id="IPR013189">
    <property type="entry name" value="Glyco_hydro_32_C"/>
</dbReference>
<evidence type="ECO:0000256" key="2">
    <source>
        <dbReference type="ARBA" id="ARBA00022801"/>
    </source>
</evidence>
<dbReference type="InterPro" id="IPR023296">
    <property type="entry name" value="Glyco_hydro_beta-prop_sf"/>
</dbReference>
<dbReference type="PANTHER" id="PTHR31953">
    <property type="entry name" value="BETA-FRUCTOFURANOSIDASE, INSOLUBLE ISOENZYME CWINV1-RELATED"/>
    <property type="match status" value="1"/>
</dbReference>
<dbReference type="InterPro" id="IPR050551">
    <property type="entry name" value="Fructan_Metab_Enzymes"/>
</dbReference>
<dbReference type="SUPFAM" id="SSF75005">
    <property type="entry name" value="Arabinanase/levansucrase/invertase"/>
    <property type="match status" value="1"/>
</dbReference>
<evidence type="ECO:0000256" key="1">
    <source>
        <dbReference type="ARBA" id="ARBA00009902"/>
    </source>
</evidence>
<dbReference type="Proteomes" id="UP001497522">
    <property type="component" value="Chromosome 3"/>
</dbReference>
<gene>
    <name evidence="7" type="ORF">CSSPJE1EN2_LOCUS16019</name>
</gene>
<evidence type="ECO:0000259" key="5">
    <source>
        <dbReference type="Pfam" id="PF00251"/>
    </source>
</evidence>
<dbReference type="InterPro" id="IPR001362">
    <property type="entry name" value="Glyco_hydro_32"/>
</dbReference>
<dbReference type="Gene3D" id="2.115.10.20">
    <property type="entry name" value="Glycosyl hydrolase domain, family 43"/>
    <property type="match status" value="1"/>
</dbReference>
<dbReference type="Pfam" id="PF08244">
    <property type="entry name" value="Glyco_hydro_32C"/>
    <property type="match status" value="1"/>
</dbReference>
<organism evidence="7 8">
    <name type="scientific">Sphagnum jensenii</name>
    <dbReference type="NCBI Taxonomy" id="128206"/>
    <lineage>
        <taxon>Eukaryota</taxon>
        <taxon>Viridiplantae</taxon>
        <taxon>Streptophyta</taxon>
        <taxon>Embryophyta</taxon>
        <taxon>Bryophyta</taxon>
        <taxon>Sphagnophytina</taxon>
        <taxon>Sphagnopsida</taxon>
        <taxon>Sphagnales</taxon>
        <taxon>Sphagnaceae</taxon>
        <taxon>Sphagnum</taxon>
    </lineage>
</organism>
<feature type="domain" description="Glycosyl hydrolase family 32 C-terminal" evidence="6">
    <location>
        <begin position="504"/>
        <end position="685"/>
    </location>
</feature>
<dbReference type="Gene3D" id="2.60.120.560">
    <property type="entry name" value="Exo-inulinase, domain 1"/>
    <property type="match status" value="1"/>
</dbReference>
<evidence type="ECO:0000313" key="8">
    <source>
        <dbReference type="Proteomes" id="UP001497522"/>
    </source>
</evidence>
<dbReference type="InterPro" id="IPR013148">
    <property type="entry name" value="Glyco_hydro_32_N"/>
</dbReference>
<dbReference type="CDD" id="cd18624">
    <property type="entry name" value="GH32_Fruct1-like"/>
    <property type="match status" value="1"/>
</dbReference>
<name>A0ABP1BDU6_9BRYO</name>
<proteinExistence type="inferred from homology"/>
<reference evidence="7" key="1">
    <citation type="submission" date="2024-03" db="EMBL/GenBank/DDBJ databases">
        <authorList>
            <consortium name="ELIXIR-Norway"/>
            <consortium name="Elixir Norway"/>
        </authorList>
    </citation>
    <scope>NUCLEOTIDE SEQUENCE</scope>
</reference>
<dbReference type="SUPFAM" id="SSF49899">
    <property type="entry name" value="Concanavalin A-like lectins/glucanases"/>
    <property type="match status" value="1"/>
</dbReference>
<evidence type="ECO:0000256" key="3">
    <source>
        <dbReference type="ARBA" id="ARBA00023295"/>
    </source>
</evidence>
<dbReference type="EMBL" id="OZ023704">
    <property type="protein sequence ID" value="CAK9873547.1"/>
    <property type="molecule type" value="Genomic_DNA"/>
</dbReference>
<keyword evidence="2 4" id="KW-0378">Hydrolase</keyword>
<feature type="domain" description="Glycosyl hydrolase family 32 N-terminal" evidence="5">
    <location>
        <begin position="181"/>
        <end position="500"/>
    </location>
</feature>
<evidence type="ECO:0000259" key="6">
    <source>
        <dbReference type="Pfam" id="PF08244"/>
    </source>
</evidence>
<keyword evidence="8" id="KW-1185">Reference proteome</keyword>
<keyword evidence="3 4" id="KW-0326">Glycosidase</keyword>
<sequence length="706" mass="79029">MAAVVWVNKCFQVAGYCRITRAGEWRIHKAAGASQAKELVVIDCSNRNRKRHSSAAFNSIVEICARLRETSEIWRKVRREASRVFLKPTQATTSGSVAPVAVLQPSSSILSSDGGLVTATDLATGGDVERPQGSGLAMDIHVPGYELELNMTATTEPQTVAEESEDLQRKHKYQRHRTSFHYQPAKNWMNAPMYYKGYYHLFYQYNPHAAVWGNITWGHAVSEDLIHWRYLEDALEPDQWYDAMGVWSGSATINNDGIPFILYTGGSGRVDHISEQLQCMAVPADPTDPLLRKWVKVANNPIITRPLDVGEQDFRDPSTAWQQSDGTWIFTVGAKRGSTGVALQYRSKDTKNWELEEKLLHSGNSHGMWECVDFFPVDYDMPTTTTVPLGDTQKYIFKISLFDEKQDYYIVGTYDELAQKFSPDHPDHDIGLGFLLDYGSYYASKSFFDPVKNRHITWAWVPESCTQEMDIQKGWSSVLGVPRTLVLESKTGGANLLQWPIEETDSLRGCKISQTDVKLDAGAIVEIKGAAGDQLDVEVVFDYPDVSSVQAADEAKFNNGYDFSQAGYANQGIFGPFGLLVLTDKNFQEQTAVFFYIVHLKDGQWTTRFCNDQSRSSLLAGINKPIYSGDVQVLPTEDFLALRVLVDRSIVESFVQGGRTTITSRVYPSVAVDKLANLYLFNNGLTPINVRSIAAYPMTQVAMYAI</sequence>
<accession>A0ABP1BDU6</accession>
<dbReference type="SMART" id="SM00640">
    <property type="entry name" value="Glyco_32"/>
    <property type="match status" value="1"/>
</dbReference>
<protein>
    <submittedName>
        <fullName evidence="7">Uncharacterized protein</fullName>
    </submittedName>
</protein>
<evidence type="ECO:0000256" key="4">
    <source>
        <dbReference type="RuleBase" id="RU362110"/>
    </source>
</evidence>
<evidence type="ECO:0000313" key="7">
    <source>
        <dbReference type="EMBL" id="CAK9873547.1"/>
    </source>
</evidence>
<dbReference type="Pfam" id="PF00251">
    <property type="entry name" value="Glyco_hydro_32N"/>
    <property type="match status" value="1"/>
</dbReference>
<comment type="similarity">
    <text evidence="1 4">Belongs to the glycosyl hydrolase 32 family.</text>
</comment>